<evidence type="ECO:0000313" key="11">
    <source>
        <dbReference type="Proteomes" id="UP000580910"/>
    </source>
</evidence>
<name>A0A7W3J3G7_9ACTN</name>
<keyword evidence="4 8" id="KW-0812">Transmembrane</keyword>
<dbReference type="Pfam" id="PF13632">
    <property type="entry name" value="Glyco_trans_2_3"/>
    <property type="match status" value="1"/>
</dbReference>
<feature type="region of interest" description="Disordered" evidence="7">
    <location>
        <begin position="1"/>
        <end position="29"/>
    </location>
</feature>
<evidence type="ECO:0000256" key="4">
    <source>
        <dbReference type="ARBA" id="ARBA00022692"/>
    </source>
</evidence>
<sequence length="656" mass="71756">MTHTRHPDHPDHRPETRATADTAGRVGTHTDVLELPAATRPGGPIRRREIVAVIDPVWSAPDGDVNTPVRPEPATVRAAAERLTRHLQPGEIVAATPAGKLVLRLRHEDRAARPVRLQEMAYHAIEVFDVLTDQLDDRTDRAGVTDLGVGWAPITRKQDARSAEEHATTAAAESTRQRDLQPRQLGLHVNQRTPVINRFTVSRQVLAATVGTIVVPFLLLVAFYAIGLDISGAVYWVLVGALGLTALTIWTECSFALDPPKLPDATGEPAPRATAVIAAYLPNEADTIVETVHRFLDQGYSGGLQIVLAYNTPVPLDVEGELRALELEHEDLTVLKVADSTSKAQNVNAALSVAEGEFVGIFDADHHPAPGSFDRAWRWIGDPEDPADVVQGHCVIRNGADSAMAKLVAVEFEQIYAVAHPGRAAAFGFGIFGGSNGYWRASALERIRLRGSFLTEDIEASMRVLEAGGRIVNDPGLVSHELAPDTPKALWNQRIRWAQGWFQVSMRHLVSTLRSSHLGLRQKLGVVYLLGWREVYPWIAMSAWPLLGFLAWRDGGIDMGSPMFLLISLFVTVSGPLQTLAAWRLAAPEMRRHPRWFVMAAIANLVFYTEAKNLVNRVAQLKQMRGEHQWVVTPRTASSAGTSDAPADSTSQEVAA</sequence>
<feature type="domain" description="Glycosyltransferase 2-like" evidence="9">
    <location>
        <begin position="361"/>
        <end position="549"/>
    </location>
</feature>
<evidence type="ECO:0000256" key="7">
    <source>
        <dbReference type="SAM" id="MobiDB-lite"/>
    </source>
</evidence>
<dbReference type="AlphaFoldDB" id="A0A7W3J3G7"/>
<comment type="caution">
    <text evidence="10">The sequence shown here is derived from an EMBL/GenBank/DDBJ whole genome shotgun (WGS) entry which is preliminary data.</text>
</comment>
<accession>A0A7W3J3G7</accession>
<dbReference type="CDD" id="cd06423">
    <property type="entry name" value="CESA_like"/>
    <property type="match status" value="1"/>
</dbReference>
<feature type="transmembrane region" description="Helical" evidence="8">
    <location>
        <begin position="564"/>
        <end position="584"/>
    </location>
</feature>
<feature type="region of interest" description="Disordered" evidence="7">
    <location>
        <begin position="633"/>
        <end position="656"/>
    </location>
</feature>
<comment type="subcellular location">
    <subcellularLocation>
        <location evidence="1">Membrane</location>
        <topology evidence="1">Multi-pass membrane protein</topology>
    </subcellularLocation>
</comment>
<dbReference type="InterPro" id="IPR050321">
    <property type="entry name" value="Glycosyltr_2/OpgH_subfam"/>
</dbReference>
<dbReference type="InterPro" id="IPR029044">
    <property type="entry name" value="Nucleotide-diphossugar_trans"/>
</dbReference>
<evidence type="ECO:0000259" key="9">
    <source>
        <dbReference type="Pfam" id="PF13632"/>
    </source>
</evidence>
<dbReference type="InterPro" id="IPR001173">
    <property type="entry name" value="Glyco_trans_2-like"/>
</dbReference>
<dbReference type="PANTHER" id="PTHR43867">
    <property type="entry name" value="CELLULOSE SYNTHASE CATALYTIC SUBUNIT A [UDP-FORMING]"/>
    <property type="match status" value="1"/>
</dbReference>
<evidence type="ECO:0000256" key="1">
    <source>
        <dbReference type="ARBA" id="ARBA00004141"/>
    </source>
</evidence>
<evidence type="ECO:0000256" key="5">
    <source>
        <dbReference type="ARBA" id="ARBA00022989"/>
    </source>
</evidence>
<feature type="compositionally biased region" description="Basic and acidic residues" evidence="7">
    <location>
        <begin position="1"/>
        <end position="18"/>
    </location>
</feature>
<feature type="transmembrane region" description="Helical" evidence="8">
    <location>
        <begin position="596"/>
        <end position="615"/>
    </location>
</feature>
<proteinExistence type="predicted"/>
<keyword evidence="3" id="KW-0808">Transferase</keyword>
<organism evidence="10 11">
    <name type="scientific">Nocardioides ginsengisegetis</name>
    <dbReference type="NCBI Taxonomy" id="661491"/>
    <lineage>
        <taxon>Bacteria</taxon>
        <taxon>Bacillati</taxon>
        <taxon>Actinomycetota</taxon>
        <taxon>Actinomycetes</taxon>
        <taxon>Propionibacteriales</taxon>
        <taxon>Nocardioidaceae</taxon>
        <taxon>Nocardioides</taxon>
    </lineage>
</organism>
<dbReference type="SUPFAM" id="SSF53448">
    <property type="entry name" value="Nucleotide-diphospho-sugar transferases"/>
    <property type="match status" value="1"/>
</dbReference>
<keyword evidence="5 8" id="KW-1133">Transmembrane helix</keyword>
<dbReference type="PANTHER" id="PTHR43867:SF2">
    <property type="entry name" value="CELLULOSE SYNTHASE CATALYTIC SUBUNIT A [UDP-FORMING]"/>
    <property type="match status" value="1"/>
</dbReference>
<keyword evidence="6 8" id="KW-0472">Membrane</keyword>
<evidence type="ECO:0000256" key="8">
    <source>
        <dbReference type="SAM" id="Phobius"/>
    </source>
</evidence>
<feature type="transmembrane region" description="Helical" evidence="8">
    <location>
        <begin position="233"/>
        <end position="251"/>
    </location>
</feature>
<evidence type="ECO:0000313" key="10">
    <source>
        <dbReference type="EMBL" id="MBA8805552.1"/>
    </source>
</evidence>
<evidence type="ECO:0000256" key="3">
    <source>
        <dbReference type="ARBA" id="ARBA00022679"/>
    </source>
</evidence>
<dbReference type="Proteomes" id="UP000580910">
    <property type="component" value="Unassembled WGS sequence"/>
</dbReference>
<feature type="compositionally biased region" description="Polar residues" evidence="7">
    <location>
        <begin position="635"/>
        <end position="656"/>
    </location>
</feature>
<dbReference type="GO" id="GO:0016757">
    <property type="term" value="F:glycosyltransferase activity"/>
    <property type="evidence" value="ECO:0007669"/>
    <property type="project" value="UniProtKB-KW"/>
</dbReference>
<gene>
    <name evidence="10" type="ORF">FB382_003843</name>
</gene>
<reference evidence="10 11" key="1">
    <citation type="submission" date="2020-07" db="EMBL/GenBank/DDBJ databases">
        <title>Sequencing the genomes of 1000 actinobacteria strains.</title>
        <authorList>
            <person name="Klenk H.-P."/>
        </authorList>
    </citation>
    <scope>NUCLEOTIDE SEQUENCE [LARGE SCALE GENOMIC DNA]</scope>
    <source>
        <strain evidence="10 11">DSM 21349</strain>
    </source>
</reference>
<keyword evidence="2" id="KW-0328">Glycosyltransferase</keyword>
<protein>
    <recommendedName>
        <fullName evidence="9">Glycosyltransferase 2-like domain-containing protein</fullName>
    </recommendedName>
</protein>
<dbReference type="RefSeq" id="WP_182541267.1">
    <property type="nucleotide sequence ID" value="NZ_JACGXA010000001.1"/>
</dbReference>
<feature type="transmembrane region" description="Helical" evidence="8">
    <location>
        <begin position="205"/>
        <end position="226"/>
    </location>
</feature>
<dbReference type="EMBL" id="JACGXA010000001">
    <property type="protein sequence ID" value="MBA8805552.1"/>
    <property type="molecule type" value="Genomic_DNA"/>
</dbReference>
<dbReference type="GO" id="GO:0016020">
    <property type="term" value="C:membrane"/>
    <property type="evidence" value="ECO:0007669"/>
    <property type="project" value="UniProtKB-SubCell"/>
</dbReference>
<dbReference type="Gene3D" id="3.90.550.10">
    <property type="entry name" value="Spore Coat Polysaccharide Biosynthesis Protein SpsA, Chain A"/>
    <property type="match status" value="1"/>
</dbReference>
<keyword evidence="11" id="KW-1185">Reference proteome</keyword>
<evidence type="ECO:0000256" key="6">
    <source>
        <dbReference type="ARBA" id="ARBA00023136"/>
    </source>
</evidence>
<feature type="transmembrane region" description="Helical" evidence="8">
    <location>
        <begin position="535"/>
        <end position="552"/>
    </location>
</feature>
<evidence type="ECO:0000256" key="2">
    <source>
        <dbReference type="ARBA" id="ARBA00022676"/>
    </source>
</evidence>